<proteinExistence type="predicted"/>
<reference evidence="2" key="1">
    <citation type="submission" date="2020-11" db="EMBL/GenBank/DDBJ databases">
        <authorList>
            <consortium name="DOE Joint Genome Institute"/>
            <person name="Ahrendt S."/>
            <person name="Riley R."/>
            <person name="Andreopoulos W."/>
            <person name="Labutti K."/>
            <person name="Pangilinan J."/>
            <person name="Ruiz-Duenas F.J."/>
            <person name="Barrasa J.M."/>
            <person name="Sanchez-Garcia M."/>
            <person name="Camarero S."/>
            <person name="Miyauchi S."/>
            <person name="Serrano A."/>
            <person name="Linde D."/>
            <person name="Babiker R."/>
            <person name="Drula E."/>
            <person name="Ayuso-Fernandez I."/>
            <person name="Pacheco R."/>
            <person name="Padilla G."/>
            <person name="Ferreira P."/>
            <person name="Barriuso J."/>
            <person name="Kellner H."/>
            <person name="Castanera R."/>
            <person name="Alfaro M."/>
            <person name="Ramirez L."/>
            <person name="Pisabarro A.G."/>
            <person name="Kuo A."/>
            <person name="Tritt A."/>
            <person name="Lipzen A."/>
            <person name="He G."/>
            <person name="Yan M."/>
            <person name="Ng V."/>
            <person name="Cullen D."/>
            <person name="Martin F."/>
            <person name="Rosso M.-N."/>
            <person name="Henrissat B."/>
            <person name="Hibbett D."/>
            <person name="Martinez A.T."/>
            <person name="Grigoriev I.V."/>
        </authorList>
    </citation>
    <scope>NUCLEOTIDE SEQUENCE</scope>
    <source>
        <strain evidence="2">CIRM-BRFM 674</strain>
    </source>
</reference>
<dbReference type="SMART" id="SM00220">
    <property type="entry name" value="S_TKc"/>
    <property type="match status" value="1"/>
</dbReference>
<evidence type="ECO:0000313" key="2">
    <source>
        <dbReference type="EMBL" id="KAF9480285.1"/>
    </source>
</evidence>
<dbReference type="GO" id="GO:0004674">
    <property type="term" value="F:protein serine/threonine kinase activity"/>
    <property type="evidence" value="ECO:0007669"/>
    <property type="project" value="TreeGrafter"/>
</dbReference>
<dbReference type="GO" id="GO:0005524">
    <property type="term" value="F:ATP binding"/>
    <property type="evidence" value="ECO:0007669"/>
    <property type="project" value="InterPro"/>
</dbReference>
<dbReference type="Gene3D" id="1.10.510.10">
    <property type="entry name" value="Transferase(Phosphotransferase) domain 1"/>
    <property type="match status" value="1"/>
</dbReference>
<dbReference type="InterPro" id="IPR011009">
    <property type="entry name" value="Kinase-like_dom_sf"/>
</dbReference>
<dbReference type="InterPro" id="IPR000719">
    <property type="entry name" value="Prot_kinase_dom"/>
</dbReference>
<dbReference type="OrthoDB" id="5987198at2759"/>
<dbReference type="GO" id="GO:0044773">
    <property type="term" value="P:mitotic DNA damage checkpoint signaling"/>
    <property type="evidence" value="ECO:0007669"/>
    <property type="project" value="TreeGrafter"/>
</dbReference>
<evidence type="ECO:0000259" key="1">
    <source>
        <dbReference type="PROSITE" id="PS50011"/>
    </source>
</evidence>
<dbReference type="PROSITE" id="PS50011">
    <property type="entry name" value="PROTEIN_KINASE_DOM"/>
    <property type="match status" value="1"/>
</dbReference>
<keyword evidence="3" id="KW-1185">Reference proteome</keyword>
<dbReference type="SUPFAM" id="SSF56112">
    <property type="entry name" value="Protein kinase-like (PK-like)"/>
    <property type="match status" value="1"/>
</dbReference>
<gene>
    <name evidence="2" type="ORF">BDN70DRAFT_877787</name>
</gene>
<feature type="domain" description="Protein kinase" evidence="1">
    <location>
        <begin position="39"/>
        <end position="325"/>
    </location>
</feature>
<dbReference type="EMBL" id="MU155197">
    <property type="protein sequence ID" value="KAF9480285.1"/>
    <property type="molecule type" value="Genomic_DNA"/>
</dbReference>
<sequence>MDNDLSLLEKDWRDMQVWLESCGYMLRPRFRVGWVPSWIKNPPPAGEGPWDREDWLISNGQLVIDAVRIVDHKPVMLKKVFRPGAGENDQEEEIALYLSSPERLNDPRNHAVPIYEVLRIPNDNRYDLLVMPLLRPFDSPRFDTIGECLDFFQQIFQGLQYLHHHRIAHRDCTGLNVMIDASELYPKGFHPQSQDRNVEFTGPAKQKYTRTQRPPKYYWIDFGLSIQFPPGTKSYRIPILRGNDKTVPEHQDPRYMQQLCDPFPTDIYYLGNLVREFFTEGNAEFDFSRKIGLDFMKPLVEDMIQEDPSKRPNIDECVIRLDEITRSQSSWTLRSQVWHNTDNIFGFLYRLLPHWARRITFILMRTPSIPQWR</sequence>
<dbReference type="GO" id="GO:0005634">
    <property type="term" value="C:nucleus"/>
    <property type="evidence" value="ECO:0007669"/>
    <property type="project" value="TreeGrafter"/>
</dbReference>
<name>A0A9P5Z4W1_9AGAR</name>
<organism evidence="2 3">
    <name type="scientific">Pholiota conissans</name>
    <dbReference type="NCBI Taxonomy" id="109636"/>
    <lineage>
        <taxon>Eukaryota</taxon>
        <taxon>Fungi</taxon>
        <taxon>Dikarya</taxon>
        <taxon>Basidiomycota</taxon>
        <taxon>Agaricomycotina</taxon>
        <taxon>Agaricomycetes</taxon>
        <taxon>Agaricomycetidae</taxon>
        <taxon>Agaricales</taxon>
        <taxon>Agaricineae</taxon>
        <taxon>Strophariaceae</taxon>
        <taxon>Pholiota</taxon>
    </lineage>
</organism>
<accession>A0A9P5Z4W1</accession>
<evidence type="ECO:0000313" key="3">
    <source>
        <dbReference type="Proteomes" id="UP000807469"/>
    </source>
</evidence>
<comment type="caution">
    <text evidence="2">The sequence shown here is derived from an EMBL/GenBank/DDBJ whole genome shotgun (WGS) entry which is preliminary data.</text>
</comment>
<protein>
    <recommendedName>
        <fullName evidence="1">Protein kinase domain-containing protein</fullName>
    </recommendedName>
</protein>
<dbReference type="AlphaFoldDB" id="A0A9P5Z4W1"/>
<dbReference type="PANTHER" id="PTHR44167:SF24">
    <property type="entry name" value="SERINE_THREONINE-PROTEIN KINASE CHK2"/>
    <property type="match status" value="1"/>
</dbReference>
<dbReference type="PANTHER" id="PTHR44167">
    <property type="entry name" value="OVARIAN-SPECIFIC SERINE/THREONINE-PROTEIN KINASE LOK-RELATED"/>
    <property type="match status" value="1"/>
</dbReference>
<dbReference type="Proteomes" id="UP000807469">
    <property type="component" value="Unassembled WGS sequence"/>
</dbReference>